<evidence type="ECO:0000256" key="9">
    <source>
        <dbReference type="ARBA" id="ARBA00023288"/>
    </source>
</evidence>
<dbReference type="PROSITE" id="PS51257">
    <property type="entry name" value="PROKAR_LIPOPROTEIN"/>
    <property type="match status" value="1"/>
</dbReference>
<gene>
    <name evidence="12" type="primary">pstS_1</name>
    <name evidence="12" type="ORF">NCTC13163_01204</name>
</gene>
<sequence length="313" mass="33923">MSWMKKSALIASITSVALVGAACGNNNEEGNGAAEGDALSGKVVMDGSSTVFPIMEAVAEEFSAEQPDVEVTVGVSGTGGGFKRFVTGETDFSNASREIKEEEAAEAEAKGVEYTQLSVALDGLSLVVNPENDWAQDITIDELNKMWTDTNVKTWKDVRSDWPDEEITFFAPGKDSGTFDFFNEAVLDDTDIRQDAQLSEDDNVLVTGVAGTKGAIGFFGYAYYVENQDTLRAVAVEGVEPNQETINDLSYPLSREIYTYVNNASLKDKPQVAAFARFLNENAAELSEEVGYVGMKQARYDENAEIIDELAGE</sequence>
<dbReference type="STRING" id="1397694.GCA_000702585_01708"/>
<accession>A0A377FU45</accession>
<dbReference type="InterPro" id="IPR050811">
    <property type="entry name" value="Phosphate_ABC_transporter"/>
</dbReference>
<keyword evidence="10" id="KW-1003">Cell membrane</keyword>
<organism evidence="12 13">
    <name type="scientific">Exiguobacterium aurantiacum</name>
    <dbReference type="NCBI Taxonomy" id="33987"/>
    <lineage>
        <taxon>Bacteria</taxon>
        <taxon>Bacillati</taxon>
        <taxon>Bacillota</taxon>
        <taxon>Bacilli</taxon>
        <taxon>Bacillales</taxon>
        <taxon>Bacillales Family XII. Incertae Sedis</taxon>
        <taxon>Exiguobacterium</taxon>
    </lineage>
</organism>
<evidence type="ECO:0000256" key="2">
    <source>
        <dbReference type="ARBA" id="ARBA00004193"/>
    </source>
</evidence>
<keyword evidence="8 10" id="KW-0564">Palmitate</keyword>
<dbReference type="OrthoDB" id="9790048at2"/>
<feature type="chain" id="PRO_5039762954" description="Phosphate-binding protein" evidence="10">
    <location>
        <begin position="22"/>
        <end position="313"/>
    </location>
</feature>
<dbReference type="SUPFAM" id="SSF53850">
    <property type="entry name" value="Periplasmic binding protein-like II"/>
    <property type="match status" value="1"/>
</dbReference>
<proteinExistence type="inferred from homology"/>
<dbReference type="GO" id="GO:0042301">
    <property type="term" value="F:phosphate ion binding"/>
    <property type="evidence" value="ECO:0007669"/>
    <property type="project" value="UniProtKB-UniRule"/>
</dbReference>
<comment type="function">
    <text evidence="1">Part of the ABC transporter complex PstSACB involved in phosphate import.</text>
</comment>
<evidence type="ECO:0000256" key="6">
    <source>
        <dbReference type="ARBA" id="ARBA00022592"/>
    </source>
</evidence>
<dbReference type="InterPro" id="IPR011862">
    <property type="entry name" value="Phos-bd"/>
</dbReference>
<evidence type="ECO:0000256" key="5">
    <source>
        <dbReference type="ARBA" id="ARBA00022448"/>
    </source>
</evidence>
<protein>
    <recommendedName>
        <fullName evidence="10">Phosphate-binding protein</fullName>
    </recommendedName>
</protein>
<dbReference type="Pfam" id="PF12849">
    <property type="entry name" value="PBP_like_2"/>
    <property type="match status" value="1"/>
</dbReference>
<evidence type="ECO:0000256" key="10">
    <source>
        <dbReference type="RuleBase" id="RU367119"/>
    </source>
</evidence>
<keyword evidence="7 10" id="KW-0732">Signal</keyword>
<evidence type="ECO:0000259" key="11">
    <source>
        <dbReference type="Pfam" id="PF12849"/>
    </source>
</evidence>
<dbReference type="FunFam" id="3.40.190.10:FF:000055">
    <property type="entry name" value="Phosphate ABC transporter, phosphate-binding protein"/>
    <property type="match status" value="1"/>
</dbReference>
<evidence type="ECO:0000256" key="1">
    <source>
        <dbReference type="ARBA" id="ARBA00002841"/>
    </source>
</evidence>
<evidence type="ECO:0000256" key="4">
    <source>
        <dbReference type="ARBA" id="ARBA00011529"/>
    </source>
</evidence>
<keyword evidence="10" id="KW-0472">Membrane</keyword>
<evidence type="ECO:0000256" key="3">
    <source>
        <dbReference type="ARBA" id="ARBA00008725"/>
    </source>
</evidence>
<keyword evidence="5 10" id="KW-0813">Transport</keyword>
<dbReference type="GO" id="GO:0006817">
    <property type="term" value="P:phosphate ion transport"/>
    <property type="evidence" value="ECO:0007669"/>
    <property type="project" value="UniProtKB-UniRule"/>
</dbReference>
<dbReference type="CDD" id="cd13654">
    <property type="entry name" value="PBP2_phosphate_like_2"/>
    <property type="match status" value="1"/>
</dbReference>
<comment type="function">
    <text evidence="10">Involved in the system for phosphate transport across the cytoplasmic membrane.</text>
</comment>
<dbReference type="GO" id="GO:0005886">
    <property type="term" value="C:plasma membrane"/>
    <property type="evidence" value="ECO:0007669"/>
    <property type="project" value="UniProtKB-SubCell"/>
</dbReference>
<evidence type="ECO:0000313" key="12">
    <source>
        <dbReference type="EMBL" id="STO07843.1"/>
    </source>
</evidence>
<comment type="subcellular location">
    <subcellularLocation>
        <location evidence="2 10">Cell membrane</location>
        <topology evidence="2 10">Lipid-anchor</topology>
    </subcellularLocation>
</comment>
<keyword evidence="9 10" id="KW-0449">Lipoprotein</keyword>
<comment type="subunit">
    <text evidence="4 10">The complex is composed of two ATP-binding proteins (PstB), two transmembrane proteins (PstC and PstA) and a solute-binding protein (PstS).</text>
</comment>
<dbReference type="AlphaFoldDB" id="A0A377FU45"/>
<feature type="domain" description="PBP" evidence="11">
    <location>
        <begin position="33"/>
        <end position="279"/>
    </location>
</feature>
<comment type="similarity">
    <text evidence="3 10">Belongs to the PstS family.</text>
</comment>
<dbReference type="EMBL" id="UGGP01000001">
    <property type="protein sequence ID" value="STO07843.1"/>
    <property type="molecule type" value="Genomic_DNA"/>
</dbReference>
<dbReference type="PANTHER" id="PTHR30570">
    <property type="entry name" value="PERIPLASMIC PHOSPHATE BINDING COMPONENT OF PHOSPHATE ABC TRANSPORTER"/>
    <property type="match status" value="1"/>
</dbReference>
<dbReference type="InterPro" id="IPR024370">
    <property type="entry name" value="PBP_domain"/>
</dbReference>
<reference evidence="12 13" key="1">
    <citation type="submission" date="2018-06" db="EMBL/GenBank/DDBJ databases">
        <authorList>
            <consortium name="Pathogen Informatics"/>
            <person name="Doyle S."/>
        </authorList>
    </citation>
    <scope>NUCLEOTIDE SEQUENCE [LARGE SCALE GENOMIC DNA]</scope>
    <source>
        <strain evidence="12 13">NCTC13163</strain>
    </source>
</reference>
<keyword evidence="6 10" id="KW-0592">Phosphate transport</keyword>
<dbReference type="NCBIfam" id="TIGR02136">
    <property type="entry name" value="ptsS_2"/>
    <property type="match status" value="1"/>
</dbReference>
<dbReference type="PANTHER" id="PTHR30570:SF1">
    <property type="entry name" value="PHOSPHATE-BINDING PROTEIN PSTS"/>
    <property type="match status" value="1"/>
</dbReference>
<feature type="signal peptide" evidence="10">
    <location>
        <begin position="1"/>
        <end position="21"/>
    </location>
</feature>
<name>A0A377FU45_9BACL</name>
<evidence type="ECO:0000256" key="8">
    <source>
        <dbReference type="ARBA" id="ARBA00023139"/>
    </source>
</evidence>
<dbReference type="RefSeq" id="WP_029334766.1">
    <property type="nucleotide sequence ID" value="NZ_UGGP01000001.1"/>
</dbReference>
<dbReference type="Gene3D" id="3.40.190.10">
    <property type="entry name" value="Periplasmic binding protein-like II"/>
    <property type="match status" value="2"/>
</dbReference>
<evidence type="ECO:0000313" key="13">
    <source>
        <dbReference type="Proteomes" id="UP000254060"/>
    </source>
</evidence>
<dbReference type="Proteomes" id="UP000254060">
    <property type="component" value="Unassembled WGS sequence"/>
</dbReference>
<evidence type="ECO:0000256" key="7">
    <source>
        <dbReference type="ARBA" id="ARBA00022729"/>
    </source>
</evidence>